<organism evidence="14 15">
    <name type="scientific">Lithospermum erythrorhizon</name>
    <name type="common">Purple gromwell</name>
    <name type="synonym">Lithospermum officinale var. erythrorhizon</name>
    <dbReference type="NCBI Taxonomy" id="34254"/>
    <lineage>
        <taxon>Eukaryota</taxon>
        <taxon>Viridiplantae</taxon>
        <taxon>Streptophyta</taxon>
        <taxon>Embryophyta</taxon>
        <taxon>Tracheophyta</taxon>
        <taxon>Spermatophyta</taxon>
        <taxon>Magnoliopsida</taxon>
        <taxon>eudicotyledons</taxon>
        <taxon>Gunneridae</taxon>
        <taxon>Pentapetalae</taxon>
        <taxon>asterids</taxon>
        <taxon>lamiids</taxon>
        <taxon>Boraginales</taxon>
        <taxon>Boraginaceae</taxon>
        <taxon>Boraginoideae</taxon>
        <taxon>Lithospermeae</taxon>
        <taxon>Lithospermum</taxon>
    </lineage>
</organism>
<keyword evidence="7 12" id="KW-0472">Membrane</keyword>
<feature type="transmembrane region" description="Helical" evidence="12">
    <location>
        <begin position="530"/>
        <end position="551"/>
    </location>
</feature>
<evidence type="ECO:0000256" key="12">
    <source>
        <dbReference type="SAM" id="Phobius"/>
    </source>
</evidence>
<dbReference type="GO" id="GO:0000976">
    <property type="term" value="F:transcription cis-regulatory region binding"/>
    <property type="evidence" value="ECO:0007669"/>
    <property type="project" value="UniProtKB-ARBA"/>
</dbReference>
<dbReference type="PANTHER" id="PTHR31744">
    <property type="entry name" value="PROTEIN CUP-SHAPED COTYLEDON 2-RELATED"/>
    <property type="match status" value="1"/>
</dbReference>
<dbReference type="InterPro" id="IPR036093">
    <property type="entry name" value="NAC_dom_sf"/>
</dbReference>
<comment type="subcellular location">
    <subcellularLocation>
        <location evidence="2">Membrane</location>
        <topology evidence="2">Single-pass membrane protein</topology>
    </subcellularLocation>
    <subcellularLocation>
        <location evidence="1">Nucleus</location>
    </subcellularLocation>
</comment>
<name>A0AAV3R744_LITER</name>
<dbReference type="Proteomes" id="UP001454036">
    <property type="component" value="Unassembled WGS sequence"/>
</dbReference>
<gene>
    <name evidence="14" type="ORF">LIER_25718</name>
</gene>
<dbReference type="AlphaFoldDB" id="A0AAV3R744"/>
<dbReference type="Pfam" id="PF02365">
    <property type="entry name" value="NAM"/>
    <property type="match status" value="1"/>
</dbReference>
<keyword evidence="4 12" id="KW-1133">Transmembrane helix</keyword>
<evidence type="ECO:0000256" key="11">
    <source>
        <dbReference type="SAM" id="MobiDB-lite"/>
    </source>
</evidence>
<feature type="region of interest" description="Disordered" evidence="11">
    <location>
        <begin position="436"/>
        <end position="476"/>
    </location>
</feature>
<evidence type="ECO:0000313" key="15">
    <source>
        <dbReference type="Proteomes" id="UP001454036"/>
    </source>
</evidence>
<keyword evidence="3 12" id="KW-0812">Transmembrane</keyword>
<evidence type="ECO:0000256" key="5">
    <source>
        <dbReference type="ARBA" id="ARBA00023015"/>
    </source>
</evidence>
<protein>
    <recommendedName>
        <fullName evidence="13">NAC domain-containing protein</fullName>
    </recommendedName>
</protein>
<keyword evidence="9" id="KW-0804">Transcription</keyword>
<keyword evidence="15" id="KW-1185">Reference proteome</keyword>
<evidence type="ECO:0000256" key="6">
    <source>
        <dbReference type="ARBA" id="ARBA00023125"/>
    </source>
</evidence>
<dbReference type="PANTHER" id="PTHR31744:SF216">
    <property type="entry name" value="NAC TRANSCRIPTION FACTOR"/>
    <property type="match status" value="1"/>
</dbReference>
<evidence type="ECO:0000256" key="9">
    <source>
        <dbReference type="ARBA" id="ARBA00023163"/>
    </source>
</evidence>
<feature type="compositionally biased region" description="Basic and acidic residues" evidence="11">
    <location>
        <begin position="452"/>
        <end position="476"/>
    </location>
</feature>
<reference evidence="14 15" key="1">
    <citation type="submission" date="2024-01" db="EMBL/GenBank/DDBJ databases">
        <title>The complete chloroplast genome sequence of Lithospermum erythrorhizon: insights into the phylogenetic relationship among Boraginaceae species and the maternal lineages of purple gromwells.</title>
        <authorList>
            <person name="Okada T."/>
            <person name="Watanabe K."/>
        </authorList>
    </citation>
    <scope>NUCLEOTIDE SEQUENCE [LARGE SCALE GENOMIC DNA]</scope>
</reference>
<evidence type="ECO:0000256" key="7">
    <source>
        <dbReference type="ARBA" id="ARBA00023136"/>
    </source>
</evidence>
<evidence type="ECO:0000256" key="1">
    <source>
        <dbReference type="ARBA" id="ARBA00004123"/>
    </source>
</evidence>
<comment type="caution">
    <text evidence="14">The sequence shown here is derived from an EMBL/GenBank/DDBJ whole genome shotgun (WGS) entry which is preliminary data.</text>
</comment>
<evidence type="ECO:0000256" key="10">
    <source>
        <dbReference type="ARBA" id="ARBA00023242"/>
    </source>
</evidence>
<dbReference type="Gene3D" id="2.170.150.80">
    <property type="entry name" value="NAC domain"/>
    <property type="match status" value="1"/>
</dbReference>
<feature type="domain" description="NAC" evidence="13">
    <location>
        <begin position="9"/>
        <end position="160"/>
    </location>
</feature>
<evidence type="ECO:0000256" key="8">
    <source>
        <dbReference type="ARBA" id="ARBA00023159"/>
    </source>
</evidence>
<evidence type="ECO:0000256" key="4">
    <source>
        <dbReference type="ARBA" id="ARBA00022989"/>
    </source>
</evidence>
<dbReference type="GO" id="GO:0005634">
    <property type="term" value="C:nucleus"/>
    <property type="evidence" value="ECO:0007669"/>
    <property type="project" value="UniProtKB-SubCell"/>
</dbReference>
<dbReference type="GO" id="GO:0006355">
    <property type="term" value="P:regulation of DNA-templated transcription"/>
    <property type="evidence" value="ECO:0007669"/>
    <property type="project" value="InterPro"/>
</dbReference>
<keyword evidence="5" id="KW-0805">Transcription regulation</keyword>
<dbReference type="SUPFAM" id="SSF101941">
    <property type="entry name" value="NAC domain"/>
    <property type="match status" value="1"/>
</dbReference>
<keyword evidence="8" id="KW-0010">Activator</keyword>
<accession>A0AAV3R744</accession>
<evidence type="ECO:0000256" key="2">
    <source>
        <dbReference type="ARBA" id="ARBA00004167"/>
    </source>
</evidence>
<keyword evidence="10" id="KW-0539">Nucleus</keyword>
<proteinExistence type="predicted"/>
<sequence length="557" mass="62444">MAVLAGSSLPVGYRFRPTDEELIDHYMRLKINGFENEVSIIREIDVCKWEPWDLPDLSIVESHDNEWFFFCPKDRKYQNGQRLNRATEKGYWKATGKDRNITSKKGARIGIKKTLVFYIGRAPDGKRTNWVIHEYRTTDKELDGTHPGQGAYILCRLFKKNDLKLDEADHNALSSPMSKSQDGEISGAVTPIAATPVELQTLGVKVSPETILESVPIGTPLSNDWQSSCIADDAEDHNLDITSLPPDPELEKALGNFWDPGLESLDWKMFSPLHSQMSSELVSSFNNQFNNDTTDRKAAELQHEKDIDELLSVVLDTSEEFSYENLGFYPAFGNEVPSCINTISTEFSKDCGSCSQSEPEMYHGMDASSTINAYHQPSSLMNEPGSRQHVTPLVTEANSGTGIKIIPRQRPSQENELHLAAQGTAHRRIRLQMKLQVRSTESRPPSNSDSSDLTHERQLTSTKDEKSINDDDVTHQDKVNDQLPNLLLDKAARKSVEDQLIEKSNEDVKEKFHIASAEVAKVNSASSIAFFPKVLLLASLLLLLIGIWACVKSPWQL</sequence>
<evidence type="ECO:0000256" key="3">
    <source>
        <dbReference type="ARBA" id="ARBA00022692"/>
    </source>
</evidence>
<feature type="compositionally biased region" description="Polar residues" evidence="11">
    <location>
        <begin position="437"/>
        <end position="451"/>
    </location>
</feature>
<dbReference type="FunFam" id="2.170.150.80:FF:000002">
    <property type="entry name" value="Nac domain-containing protein 86"/>
    <property type="match status" value="1"/>
</dbReference>
<evidence type="ECO:0000313" key="14">
    <source>
        <dbReference type="EMBL" id="GAA0171758.1"/>
    </source>
</evidence>
<dbReference type="PROSITE" id="PS51005">
    <property type="entry name" value="NAC"/>
    <property type="match status" value="1"/>
</dbReference>
<evidence type="ECO:0000259" key="13">
    <source>
        <dbReference type="PROSITE" id="PS51005"/>
    </source>
</evidence>
<keyword evidence="6" id="KW-0238">DNA-binding</keyword>
<dbReference type="GO" id="GO:0016020">
    <property type="term" value="C:membrane"/>
    <property type="evidence" value="ECO:0007669"/>
    <property type="project" value="UniProtKB-SubCell"/>
</dbReference>
<dbReference type="EMBL" id="BAABME010007807">
    <property type="protein sequence ID" value="GAA0171758.1"/>
    <property type="molecule type" value="Genomic_DNA"/>
</dbReference>
<dbReference type="InterPro" id="IPR003441">
    <property type="entry name" value="NAC-dom"/>
</dbReference>